<name>A0A2N5CCT3_9BURK</name>
<accession>A0A2N5CCT3</accession>
<evidence type="ECO:0000313" key="4">
    <source>
        <dbReference type="Proteomes" id="UP000234341"/>
    </source>
</evidence>
<dbReference type="InterPro" id="IPR042100">
    <property type="entry name" value="Bug_dom1"/>
</dbReference>
<dbReference type="PANTHER" id="PTHR42928">
    <property type="entry name" value="TRICARBOXYLATE-BINDING PROTEIN"/>
    <property type="match status" value="1"/>
</dbReference>
<dbReference type="Pfam" id="PF03401">
    <property type="entry name" value="TctC"/>
    <property type="match status" value="1"/>
</dbReference>
<protein>
    <submittedName>
        <fullName evidence="3">Tripartite tricarboxylate transporter substrate binding protein</fullName>
    </submittedName>
</protein>
<dbReference type="SUPFAM" id="SSF53850">
    <property type="entry name" value="Periplasmic binding protein-like II"/>
    <property type="match status" value="1"/>
</dbReference>
<evidence type="ECO:0000256" key="2">
    <source>
        <dbReference type="SAM" id="SignalP"/>
    </source>
</evidence>
<evidence type="ECO:0000313" key="3">
    <source>
        <dbReference type="EMBL" id="PLQ00034.1"/>
    </source>
</evidence>
<organism evidence="3 4">
    <name type="scientific">Cupriavidus pauculus</name>
    <dbReference type="NCBI Taxonomy" id="82633"/>
    <lineage>
        <taxon>Bacteria</taxon>
        <taxon>Pseudomonadati</taxon>
        <taxon>Pseudomonadota</taxon>
        <taxon>Betaproteobacteria</taxon>
        <taxon>Burkholderiales</taxon>
        <taxon>Burkholderiaceae</taxon>
        <taxon>Cupriavidus</taxon>
    </lineage>
</organism>
<dbReference type="Gene3D" id="3.40.190.10">
    <property type="entry name" value="Periplasmic binding protein-like II"/>
    <property type="match status" value="1"/>
</dbReference>
<comment type="caution">
    <text evidence="3">The sequence shown here is derived from an EMBL/GenBank/DDBJ whole genome shotgun (WGS) entry which is preliminary data.</text>
</comment>
<reference evidence="3 4" key="1">
    <citation type="submission" date="2017-12" db="EMBL/GenBank/DDBJ databases">
        <title>Genome sequence of the active heterotrophic nitrifier-denitrifier, Cupriavidus pauculus UM1.</title>
        <authorList>
            <person name="Putonti C."/>
            <person name="Castignetti D."/>
        </authorList>
    </citation>
    <scope>NUCLEOTIDE SEQUENCE [LARGE SCALE GENOMIC DNA]</scope>
    <source>
        <strain evidence="3 4">UM1</strain>
    </source>
</reference>
<dbReference type="Gene3D" id="3.40.190.150">
    <property type="entry name" value="Bordetella uptake gene, domain 1"/>
    <property type="match status" value="1"/>
</dbReference>
<dbReference type="EMBL" id="PJRP01000005">
    <property type="protein sequence ID" value="PLQ00034.1"/>
    <property type="molecule type" value="Genomic_DNA"/>
</dbReference>
<dbReference type="OrthoDB" id="8834726at2"/>
<gene>
    <name evidence="3" type="ORF">CYJ10_13500</name>
</gene>
<dbReference type="InterPro" id="IPR005064">
    <property type="entry name" value="BUG"/>
</dbReference>
<feature type="signal peptide" evidence="2">
    <location>
        <begin position="1"/>
        <end position="28"/>
    </location>
</feature>
<dbReference type="PIRSF" id="PIRSF017082">
    <property type="entry name" value="YflP"/>
    <property type="match status" value="1"/>
</dbReference>
<dbReference type="AlphaFoldDB" id="A0A2N5CCT3"/>
<evidence type="ECO:0000256" key="1">
    <source>
        <dbReference type="ARBA" id="ARBA00006987"/>
    </source>
</evidence>
<proteinExistence type="inferred from homology"/>
<comment type="similarity">
    <text evidence="1">Belongs to the UPF0065 (bug) family.</text>
</comment>
<feature type="chain" id="PRO_5014937287" evidence="2">
    <location>
        <begin position="29"/>
        <end position="322"/>
    </location>
</feature>
<dbReference type="RefSeq" id="WP_101682001.1">
    <property type="nucleotide sequence ID" value="NZ_PJRP01000005.1"/>
</dbReference>
<dbReference type="PANTHER" id="PTHR42928:SF5">
    <property type="entry name" value="BLR1237 PROTEIN"/>
    <property type="match status" value="1"/>
</dbReference>
<keyword evidence="2" id="KW-0732">Signal</keyword>
<sequence>MWNVRWIRGALGAMACTVAALAPGHAAAKWPEKPVTLIVPYAPGGGTDIVSRLVAQKLSERWGQSVIVENRPGANGVIGSSHVQKSAPDGYTLLMVVGSHAINPVLMKNLPYDTVRGFTPITRLAISPMVLVVSKSNPARTLTDLVGAARSQPLGIGYSEGQTRLTGELLRQAGNLKTIPVSYKGGAQIMVDVIGGHVGAGFTSVLTALPHVQSGNLRVIGVAADERMALFPDAMTFKEAGLDGVESLNWYGLFGPAGMSPAIVDQIHRDLQQVTQDPALAKQMKDQGATIVLTPPAEFRAFLGAETQKWADVAKRGGIQPE</sequence>
<dbReference type="Proteomes" id="UP000234341">
    <property type="component" value="Unassembled WGS sequence"/>
</dbReference>
<dbReference type="CDD" id="cd13578">
    <property type="entry name" value="PBP2_Bug27"/>
    <property type="match status" value="1"/>
</dbReference>